<keyword evidence="2" id="KW-0489">Methyltransferase</keyword>
<dbReference type="AlphaFoldDB" id="A0A194PN78"/>
<name>A0A194PN78_PAPXU</name>
<reference evidence="2 3" key="1">
    <citation type="journal article" date="2015" name="Nat. Commun.">
        <title>Outbred genome sequencing and CRISPR/Cas9 gene editing in butterflies.</title>
        <authorList>
            <person name="Li X."/>
            <person name="Fan D."/>
            <person name="Zhang W."/>
            <person name="Liu G."/>
            <person name="Zhang L."/>
            <person name="Zhao L."/>
            <person name="Fang X."/>
            <person name="Chen L."/>
            <person name="Dong Y."/>
            <person name="Chen Y."/>
            <person name="Ding Y."/>
            <person name="Zhao R."/>
            <person name="Feng M."/>
            <person name="Zhu Y."/>
            <person name="Feng Y."/>
            <person name="Jiang X."/>
            <person name="Zhu D."/>
            <person name="Xiang H."/>
            <person name="Feng X."/>
            <person name="Li S."/>
            <person name="Wang J."/>
            <person name="Zhang G."/>
            <person name="Kronforst M.R."/>
            <person name="Wang W."/>
        </authorList>
    </citation>
    <scope>NUCLEOTIDE SEQUENCE [LARGE SCALE GENOMIC DNA]</scope>
    <source>
        <strain evidence="2">Ya'a_city_454_Px</strain>
        <tissue evidence="2">Whole body</tissue>
    </source>
</reference>
<dbReference type="Proteomes" id="UP000053268">
    <property type="component" value="Unassembled WGS sequence"/>
</dbReference>
<dbReference type="InterPro" id="IPR030445">
    <property type="entry name" value="H3-K79_meTrfase"/>
</dbReference>
<dbReference type="PANTHER" id="PTHR21451">
    <property type="entry name" value="HISTONE H3 METHYLTRANSFERASE"/>
    <property type="match status" value="1"/>
</dbReference>
<evidence type="ECO:0000256" key="1">
    <source>
        <dbReference type="SAM" id="MobiDB-lite"/>
    </source>
</evidence>
<proteinExistence type="predicted"/>
<dbReference type="GO" id="GO:0006281">
    <property type="term" value="P:DNA repair"/>
    <property type="evidence" value="ECO:0007669"/>
    <property type="project" value="TreeGrafter"/>
</dbReference>
<accession>A0A194PN78</accession>
<evidence type="ECO:0000313" key="2">
    <source>
        <dbReference type="EMBL" id="KPI94772.1"/>
    </source>
</evidence>
<dbReference type="PANTHER" id="PTHR21451:SF0">
    <property type="entry name" value="HISTONE-LYSINE N-METHYLTRANSFERASE, H3 LYSINE-79 SPECIFIC"/>
    <property type="match status" value="1"/>
</dbReference>
<keyword evidence="2" id="KW-0808">Transferase</keyword>
<dbReference type="GO" id="GO:0005634">
    <property type="term" value="C:nucleus"/>
    <property type="evidence" value="ECO:0007669"/>
    <property type="project" value="TreeGrafter"/>
</dbReference>
<dbReference type="SUPFAM" id="SSF53335">
    <property type="entry name" value="S-adenosyl-L-methionine-dependent methyltransferases"/>
    <property type="match status" value="1"/>
</dbReference>
<gene>
    <name evidence="2" type="ORF">RR46_11776</name>
</gene>
<protein>
    <submittedName>
        <fullName evidence="2">Histone-lysine N-methyltransferase, H3 lysine-79 specific</fullName>
    </submittedName>
</protein>
<dbReference type="InterPro" id="IPR029063">
    <property type="entry name" value="SAM-dependent_MTases_sf"/>
</dbReference>
<dbReference type="GO" id="GO:0032259">
    <property type="term" value="P:methylation"/>
    <property type="evidence" value="ECO:0007669"/>
    <property type="project" value="UniProtKB-KW"/>
</dbReference>
<dbReference type="GO" id="GO:0031151">
    <property type="term" value="F:histone H3K79 methyltransferase activity"/>
    <property type="evidence" value="ECO:0007669"/>
    <property type="project" value="InterPro"/>
</dbReference>
<feature type="region of interest" description="Disordered" evidence="1">
    <location>
        <begin position="101"/>
        <end position="130"/>
    </location>
</feature>
<keyword evidence="3" id="KW-1185">Reference proteome</keyword>
<dbReference type="Gene3D" id="1.10.260.60">
    <property type="match status" value="1"/>
</dbReference>
<evidence type="ECO:0000313" key="3">
    <source>
        <dbReference type="Proteomes" id="UP000053268"/>
    </source>
</evidence>
<dbReference type="EMBL" id="KQ459597">
    <property type="protein sequence ID" value="KPI94772.1"/>
    <property type="molecule type" value="Genomic_DNA"/>
</dbReference>
<dbReference type="GO" id="GO:0000077">
    <property type="term" value="P:DNA damage checkpoint signaling"/>
    <property type="evidence" value="ECO:0007669"/>
    <property type="project" value="TreeGrafter"/>
</dbReference>
<feature type="compositionally biased region" description="Basic residues" evidence="1">
    <location>
        <begin position="118"/>
        <end position="127"/>
    </location>
</feature>
<sequence length="148" mass="16230">MALDLRLHSPVGAEPVVYTWPLTSGHGSDKHDGALEIVETIRWVCDDLPELKAALEKHILCDYDTHSYESMRALCDRFNRAIDSVVALHVRNERVNVGQHGAAARGAGAGGGGSSTARGRHGGQARWRRGEDAAIDVRSRHRARLLYL</sequence>
<dbReference type="STRING" id="66420.A0A194PN78"/>
<organism evidence="2 3">
    <name type="scientific">Papilio xuthus</name>
    <name type="common">Asian swallowtail butterfly</name>
    <dbReference type="NCBI Taxonomy" id="66420"/>
    <lineage>
        <taxon>Eukaryota</taxon>
        <taxon>Metazoa</taxon>
        <taxon>Ecdysozoa</taxon>
        <taxon>Arthropoda</taxon>
        <taxon>Hexapoda</taxon>
        <taxon>Insecta</taxon>
        <taxon>Pterygota</taxon>
        <taxon>Neoptera</taxon>
        <taxon>Endopterygota</taxon>
        <taxon>Lepidoptera</taxon>
        <taxon>Glossata</taxon>
        <taxon>Ditrysia</taxon>
        <taxon>Papilionoidea</taxon>
        <taxon>Papilionidae</taxon>
        <taxon>Papilioninae</taxon>
        <taxon>Papilio</taxon>
    </lineage>
</organism>